<feature type="transmembrane region" description="Helical" evidence="7">
    <location>
        <begin position="460"/>
        <end position="485"/>
    </location>
</feature>
<evidence type="ECO:0000256" key="6">
    <source>
        <dbReference type="ARBA" id="ARBA00038076"/>
    </source>
</evidence>
<keyword evidence="10" id="KW-1185">Reference proteome</keyword>
<feature type="transmembrane region" description="Helical" evidence="7">
    <location>
        <begin position="514"/>
        <end position="538"/>
    </location>
</feature>
<evidence type="ECO:0000313" key="9">
    <source>
        <dbReference type="EMBL" id="MFD1721911.1"/>
    </source>
</evidence>
<dbReference type="RefSeq" id="WP_377934567.1">
    <property type="nucleotide sequence ID" value="NZ_JBHUEA010000014.1"/>
</dbReference>
<dbReference type="InterPro" id="IPR003838">
    <property type="entry name" value="ABC3_permease_C"/>
</dbReference>
<comment type="similarity">
    <text evidence="6">Belongs to the ABC-4 integral membrane protein family.</text>
</comment>
<feature type="transmembrane region" description="Helical" evidence="7">
    <location>
        <begin position="796"/>
        <end position="821"/>
    </location>
</feature>
<feature type="transmembrane region" description="Helical" evidence="7">
    <location>
        <begin position="424"/>
        <end position="448"/>
    </location>
</feature>
<comment type="caution">
    <text evidence="9">The sequence shown here is derived from an EMBL/GenBank/DDBJ whole genome shotgun (WGS) entry which is preliminary data.</text>
</comment>
<feature type="transmembrane region" description="Helical" evidence="7">
    <location>
        <begin position="329"/>
        <end position="355"/>
    </location>
</feature>
<protein>
    <submittedName>
        <fullName evidence="9">FtsX-like permease family protein</fullName>
    </submittedName>
</protein>
<feature type="transmembrane region" description="Helical" evidence="7">
    <location>
        <begin position="375"/>
        <end position="397"/>
    </location>
</feature>
<organism evidence="9 10">
    <name type="scientific">Amnibacterium endophyticum</name>
    <dbReference type="NCBI Taxonomy" id="2109337"/>
    <lineage>
        <taxon>Bacteria</taxon>
        <taxon>Bacillati</taxon>
        <taxon>Actinomycetota</taxon>
        <taxon>Actinomycetes</taxon>
        <taxon>Micrococcales</taxon>
        <taxon>Microbacteriaceae</taxon>
        <taxon>Amnibacterium</taxon>
    </lineage>
</organism>
<feature type="domain" description="ABC3 transporter permease C-terminal" evidence="8">
    <location>
        <begin position="285"/>
        <end position="403"/>
    </location>
</feature>
<evidence type="ECO:0000256" key="7">
    <source>
        <dbReference type="SAM" id="Phobius"/>
    </source>
</evidence>
<name>A0ABW4LEG5_9MICO</name>
<evidence type="ECO:0000256" key="4">
    <source>
        <dbReference type="ARBA" id="ARBA00022989"/>
    </source>
</evidence>
<comment type="subcellular location">
    <subcellularLocation>
        <location evidence="1">Cell membrane</location>
        <topology evidence="1">Multi-pass membrane protein</topology>
    </subcellularLocation>
</comment>
<feature type="transmembrane region" description="Helical" evidence="7">
    <location>
        <begin position="885"/>
        <end position="905"/>
    </location>
</feature>
<evidence type="ECO:0000256" key="5">
    <source>
        <dbReference type="ARBA" id="ARBA00023136"/>
    </source>
</evidence>
<evidence type="ECO:0000313" key="10">
    <source>
        <dbReference type="Proteomes" id="UP001597347"/>
    </source>
</evidence>
<evidence type="ECO:0000256" key="2">
    <source>
        <dbReference type="ARBA" id="ARBA00022475"/>
    </source>
</evidence>
<keyword evidence="4 7" id="KW-1133">Transmembrane helix</keyword>
<evidence type="ECO:0000256" key="1">
    <source>
        <dbReference type="ARBA" id="ARBA00004651"/>
    </source>
</evidence>
<proteinExistence type="inferred from homology"/>
<evidence type="ECO:0000259" key="8">
    <source>
        <dbReference type="Pfam" id="PF02687"/>
    </source>
</evidence>
<sequence>MRGRLARWRVALRIARRSALRSWGRSLLIVALIAAPVAGLAAGAVLLPSAQSTRAERVANTLGHAQAKLTVVGRPGDGVRQGVEGGADYVVGDATGDAAQVDPRTLLPAGTRVLAIGGGAAVLRTPNGSTSLQAVTGPTWDPALDGGPYELLSGRRPAAADEVLLSPAALTRLGTQVGGTVRMLEPRPRTLHVVGTLRDRAEAREAQVVFGAAGLLPAADATPDAFQYWVPDAPVDWATVQRLNRAGTTVLSRAVLADPPALPAALDFDGGSRFLNPATTVLIGIAIAFSVLEVALLAGAAFLVGARLQQRALATVATVGADRATLRQVVVGSGVVLGLLGGLVGVGLGIGGAVLVMRLTDDGSWNRWPGLHLEWPLLIGIVVFGVVVGWIAALVPARAASRFDLVRALRGARTPQRIRARRPVVGLVLVVVGIAATLAGGAVLFGALRQSGGGGTRAQLGAAALLGGGPVVAQLGIVLCAGLLLRGVTRLLDRAPLGVRLAARDTSRNLGRTVPAVASVMTTVFLASFAMCIASTAAEQDDAAHFWVAPRPGLAVSQIGWSPDATRPTAEEVRAWEGTLERTLPVARAAVLRDTREGSDSEHPSDREVQPIVRFPRDAVCDARSSRDVADRSCGPWSTASSGSAQRTVGVGDADALALLLGHAPSAAAVRALEEGGAVSLRSDLAPGGVVPIDWFSPKQLASGDVSTLAPRRTTRLPAVVDLPEHPVGTSVLVSSATAKALGMRPVADTVLLSFARPPTDAERDGADAALGALVNQPNSRWVQVETGPARLGPVIAWYVLLACLLIAVAAGATAIGLARVDGRADDLTLASLGAAPRLRRTVAAVQALVVCGLGAVVGGLLGLIPAIAIGGATNSFPFSPPQAQLALLIAGIPLAVAAGSWLLSGGRRGDLTRRTAIA</sequence>
<dbReference type="Pfam" id="PF02687">
    <property type="entry name" value="FtsX"/>
    <property type="match status" value="1"/>
</dbReference>
<reference evidence="10" key="1">
    <citation type="journal article" date="2019" name="Int. J. Syst. Evol. Microbiol.">
        <title>The Global Catalogue of Microorganisms (GCM) 10K type strain sequencing project: providing services to taxonomists for standard genome sequencing and annotation.</title>
        <authorList>
            <consortium name="The Broad Institute Genomics Platform"/>
            <consortium name="The Broad Institute Genome Sequencing Center for Infectious Disease"/>
            <person name="Wu L."/>
            <person name="Ma J."/>
        </authorList>
    </citation>
    <scope>NUCLEOTIDE SEQUENCE [LARGE SCALE GENOMIC DNA]</scope>
    <source>
        <strain evidence="10">CGMCC 1.12471</strain>
    </source>
</reference>
<feature type="transmembrane region" description="Helical" evidence="7">
    <location>
        <begin position="842"/>
        <end position="865"/>
    </location>
</feature>
<keyword evidence="5 7" id="KW-0472">Membrane</keyword>
<accession>A0ABW4LEG5</accession>
<dbReference type="EMBL" id="JBHUEA010000014">
    <property type="protein sequence ID" value="MFD1721911.1"/>
    <property type="molecule type" value="Genomic_DNA"/>
</dbReference>
<dbReference type="Proteomes" id="UP001597347">
    <property type="component" value="Unassembled WGS sequence"/>
</dbReference>
<dbReference type="InterPro" id="IPR050250">
    <property type="entry name" value="Macrolide_Exporter_MacB"/>
</dbReference>
<keyword evidence="2" id="KW-1003">Cell membrane</keyword>
<keyword evidence="3 7" id="KW-0812">Transmembrane</keyword>
<dbReference type="PANTHER" id="PTHR30572">
    <property type="entry name" value="MEMBRANE COMPONENT OF TRANSPORTER-RELATED"/>
    <property type="match status" value="1"/>
</dbReference>
<evidence type="ECO:0000256" key="3">
    <source>
        <dbReference type="ARBA" id="ARBA00022692"/>
    </source>
</evidence>
<gene>
    <name evidence="9" type="ORF">ACFSBI_10135</name>
</gene>
<dbReference type="PANTHER" id="PTHR30572:SF4">
    <property type="entry name" value="ABC TRANSPORTER PERMEASE YTRF"/>
    <property type="match status" value="1"/>
</dbReference>
<feature type="transmembrane region" description="Helical" evidence="7">
    <location>
        <begin position="281"/>
        <end position="308"/>
    </location>
</feature>